<accession>A0AAV1UHG8</accession>
<proteinExistence type="predicted"/>
<feature type="coiled-coil region" evidence="1">
    <location>
        <begin position="986"/>
        <end position="1038"/>
    </location>
</feature>
<organism evidence="3 4">
    <name type="scientific">Peronospora matthiolae</name>
    <dbReference type="NCBI Taxonomy" id="2874970"/>
    <lineage>
        <taxon>Eukaryota</taxon>
        <taxon>Sar</taxon>
        <taxon>Stramenopiles</taxon>
        <taxon>Oomycota</taxon>
        <taxon>Peronosporomycetes</taxon>
        <taxon>Peronosporales</taxon>
        <taxon>Peronosporaceae</taxon>
        <taxon>Peronospora</taxon>
    </lineage>
</organism>
<feature type="region of interest" description="Disordered" evidence="2">
    <location>
        <begin position="1"/>
        <end position="112"/>
    </location>
</feature>
<dbReference type="Proteomes" id="UP001162060">
    <property type="component" value="Unassembled WGS sequence"/>
</dbReference>
<feature type="region of interest" description="Disordered" evidence="2">
    <location>
        <begin position="124"/>
        <end position="204"/>
    </location>
</feature>
<feature type="coiled-coil region" evidence="1">
    <location>
        <begin position="1280"/>
        <end position="1388"/>
    </location>
</feature>
<dbReference type="EMBL" id="CAKLBY020000190">
    <property type="protein sequence ID" value="CAK7932713.1"/>
    <property type="molecule type" value="Genomic_DNA"/>
</dbReference>
<protein>
    <submittedName>
        <fullName evidence="3">Uncharacterized protein</fullName>
    </submittedName>
</protein>
<feature type="coiled-coil region" evidence="1">
    <location>
        <begin position="388"/>
        <end position="415"/>
    </location>
</feature>
<feature type="coiled-coil region" evidence="1">
    <location>
        <begin position="1075"/>
        <end position="1109"/>
    </location>
</feature>
<evidence type="ECO:0000313" key="4">
    <source>
        <dbReference type="Proteomes" id="UP001162060"/>
    </source>
</evidence>
<evidence type="ECO:0000256" key="2">
    <source>
        <dbReference type="SAM" id="MobiDB-lite"/>
    </source>
</evidence>
<gene>
    <name evidence="3" type="ORF">PM001_LOCUS17863</name>
</gene>
<comment type="caution">
    <text evidence="3">The sequence shown here is derived from an EMBL/GenBank/DDBJ whole genome shotgun (WGS) entry which is preliminary data.</text>
</comment>
<feature type="compositionally biased region" description="Basic and acidic residues" evidence="2">
    <location>
        <begin position="75"/>
        <end position="85"/>
    </location>
</feature>
<evidence type="ECO:0000313" key="3">
    <source>
        <dbReference type="EMBL" id="CAK7932713.1"/>
    </source>
</evidence>
<evidence type="ECO:0000256" key="1">
    <source>
        <dbReference type="SAM" id="Coils"/>
    </source>
</evidence>
<feature type="compositionally biased region" description="Polar residues" evidence="2">
    <location>
        <begin position="1560"/>
        <end position="1569"/>
    </location>
</feature>
<feature type="region of interest" description="Disordered" evidence="2">
    <location>
        <begin position="1560"/>
        <end position="1594"/>
    </location>
</feature>
<name>A0AAV1UHG8_9STRA</name>
<feature type="compositionally biased region" description="Low complexity" evidence="2">
    <location>
        <begin position="184"/>
        <end position="198"/>
    </location>
</feature>
<reference evidence="3" key="1">
    <citation type="submission" date="2024-01" db="EMBL/GenBank/DDBJ databases">
        <authorList>
            <person name="Webb A."/>
        </authorList>
    </citation>
    <scope>NUCLEOTIDE SEQUENCE</scope>
    <source>
        <strain evidence="3">Pm1</strain>
    </source>
</reference>
<feature type="coiled-coil region" evidence="1">
    <location>
        <begin position="526"/>
        <end position="614"/>
    </location>
</feature>
<feature type="coiled-coil region" evidence="1">
    <location>
        <begin position="844"/>
        <end position="959"/>
    </location>
</feature>
<keyword evidence="1" id="KW-0175">Coiled coil</keyword>
<feature type="coiled-coil region" evidence="1">
    <location>
        <begin position="644"/>
        <end position="781"/>
    </location>
</feature>
<sequence length="1626" mass="181516">MSTRPRAYVSAQDDVRSTDSRSSARPRAFIRRDDDDAGSTGSHMSVGRPKAFIRTDDDVGSTGSHMSVGRPKAFIRTDDDVRSTDSRSSARPRAFVRGDDDVGSTGSHMSVGRPKAFIRTDDDVRSTGSHMSVGRPKAFVRGDDDVCSTSSRASARPKAFIRNDDDGSSLSSNRGGPMRVNQDSNHGSSSVTGSSSSSRPHIGIAGGGGLTAAILQQHRASAGVSGLDLGAARARYDLDETRSMTGMSARLRRPLHATSRAPLAQPLSASMGPRIRVPDADIPSDIPNHVIDEIKKSLEMHFASRNGAVDKKVADLRTDVASLSSQILDLRKVGTSANLSGHAASDSMGVQASTVAIARLEKHSAEVLDRQARADRELTELSTRVNALSSATMKISALEDNIEALVANRQKQEQGLFKLAERVQLMHRQIGSLVDMKAVENLLSIRLTREFREMEDRLSQNVIQIAEKMEQKVQSLEEHSFLQRQEGLAALKNDLSDNIQSLHSSVLRRSELLPLQDAHMQDREEVARLLSVLNLHERKLQEAKETSNSLRDEMNKAMESQQCSAAALMEEKLQQIASRNEEKSKSIDDQLSELAEKQKKLEEATKTLQENMTQTGQQLSHDSVDKDVGNDKLRQRLARSVVELEVLATTKAEVEHRFAAAEKQFEARLEALRMTLTKAEEQKDAERLELVRKLQEESKLMGVAQGKSTMLETLLAREKAENEKNNELMRKSKKEVAEIRDQIHKLESKKEKEVRRLTSELQAKQTQIALLNKTLERVETASAKMLDLSKGEAKSVRRAKAMKEHELFITQMKLKEMEGVAQALQTGTDIQKQTAFAAVSSEERKGLEKSLLESRLEKEELKQKVEEMVEELNAAKASQKVVMEDAITRLSSDYDSKISELKQQVEDKERTMRRFCDTLAEKGSIDAIEVELAALKDEKNDLLEQLQRAQIEHERVALKTETDLRLEHAAEFAAITSKLEARISELESARSELATTKVTIAELEKELENQETIRQREVSSLTDEIKEARSKIDTCTTQILELEVTKARLEGDASHIEANIGGASAEKEEELAVVKSQMQAEVDKLYAELAEVSSTLEAKQAMLQEAKQSDKSNRKRLVEMAMTQEEMQSRYVFQVDSLTSKLKQERESSRDCEQDLEDTIAKLNVDIKTLNAESGKEVDAVRLELMSQMTELTASLQASQHRERQLQLRLKRILGELVHAANALGGNEVVEGAKMSDDDAITYHLDALYATHRRTVHELERLQGEYELTVKQAAVDSATAQELSKHVKEHESQISDLESIVEQLREELKEQYHKFAVIAKGSDEFSDEMASLREEKRQLERQLEEEEKDRAKREISYQRRTEMKEREVDELRTENETLTAAVAAVREKIRAVESAKYYELGKLQSKLQDLEERADALQPSECSYAENVSTTREEIASLTAEVQSLYQNLTACCGIMEWSELRASLFDEEEKLARVRSEHAQELAKVQSVEQEILMNAEFLNALMVAHGSTEGDGKLLSDFRWMQKYVSIAPEIVEKLRNVESRLRDAVADLHADSTSLFSTGSSKNLSSRGGGKGVADEVVARPPSSQNSSVDGATMALALEKARQDYFNEISEAGQVEGVDDNDD</sequence>